<protein>
    <submittedName>
        <fullName evidence="1">Uncharacterized protein</fullName>
    </submittedName>
</protein>
<organism evidence="1 2">
    <name type="scientific">Cochleicola gelatinilyticus</name>
    <dbReference type="NCBI Taxonomy" id="1763537"/>
    <lineage>
        <taxon>Bacteria</taxon>
        <taxon>Pseudomonadati</taxon>
        <taxon>Bacteroidota</taxon>
        <taxon>Flavobacteriia</taxon>
        <taxon>Flavobacteriales</taxon>
        <taxon>Flavobacteriaceae</taxon>
        <taxon>Cochleicola</taxon>
    </lineage>
</organism>
<dbReference type="STRING" id="1763537.ULVI_09085"/>
<sequence length="89" mass="9910">MSQDPIGLAGGMPDTDFQKAVDWNKQWLKDKIAAGYKVVDIGTDGRAVRSDYYKVELEAVKETGTKRIKLKKFANGETVADMRARVSCK</sequence>
<proteinExistence type="predicted"/>
<dbReference type="AlphaFoldDB" id="A0A167HL25"/>
<keyword evidence="2" id="KW-1185">Reference proteome</keyword>
<reference evidence="1 2" key="1">
    <citation type="submission" date="2016-02" db="EMBL/GenBank/DDBJ databases">
        <title>Ulvibacter sp. LPB0005, isolated from Thais luteostoma.</title>
        <authorList>
            <person name="Shin S.-K."/>
            <person name="Yi H."/>
        </authorList>
    </citation>
    <scope>NUCLEOTIDE SEQUENCE [LARGE SCALE GENOMIC DNA]</scope>
    <source>
        <strain evidence="1 2">LPB0005</strain>
    </source>
</reference>
<comment type="caution">
    <text evidence="1">The sequence shown here is derived from an EMBL/GenBank/DDBJ whole genome shotgun (WGS) entry which is preliminary data.</text>
</comment>
<name>A0A167HL25_9FLAO</name>
<evidence type="ECO:0000313" key="1">
    <source>
        <dbReference type="EMBL" id="OAB78725.1"/>
    </source>
</evidence>
<gene>
    <name evidence="1" type="ORF">ULVI_09085</name>
</gene>
<dbReference type="Proteomes" id="UP000077013">
    <property type="component" value="Unassembled WGS sequence"/>
</dbReference>
<accession>A0A167HL25</accession>
<dbReference type="RefSeq" id="WP_241780969.1">
    <property type="nucleotide sequence ID" value="NZ_LRXL01000037.1"/>
</dbReference>
<evidence type="ECO:0000313" key="2">
    <source>
        <dbReference type="Proteomes" id="UP000077013"/>
    </source>
</evidence>
<dbReference type="EMBL" id="LRXL01000037">
    <property type="protein sequence ID" value="OAB78725.1"/>
    <property type="molecule type" value="Genomic_DNA"/>
</dbReference>